<protein>
    <recommendedName>
        <fullName evidence="4 11">Condensin complex subunit 2</fullName>
    </recommendedName>
</protein>
<keyword evidence="5" id="KW-0158">Chromosome</keyword>
<evidence type="ECO:0000256" key="3">
    <source>
        <dbReference type="ARBA" id="ARBA00009471"/>
    </source>
</evidence>
<gene>
    <name evidence="13" type="ORF">HU200_017013</name>
</gene>
<dbReference type="PANTHER" id="PTHR13108">
    <property type="entry name" value="CONDENSIN COMPLEX SUBUNIT 2"/>
    <property type="match status" value="1"/>
</dbReference>
<proteinExistence type="inferred from homology"/>
<dbReference type="EMBL" id="JACEFO010001617">
    <property type="protein sequence ID" value="KAF8730435.1"/>
    <property type="molecule type" value="Genomic_DNA"/>
</dbReference>
<accession>A0A835F7X7</accession>
<evidence type="ECO:0000256" key="6">
    <source>
        <dbReference type="ARBA" id="ARBA00022490"/>
    </source>
</evidence>
<reference evidence="13" key="1">
    <citation type="submission" date="2020-07" db="EMBL/GenBank/DDBJ databases">
        <title>Genome sequence and genetic diversity analysis of an under-domesticated orphan crop, white fonio (Digitaria exilis).</title>
        <authorList>
            <person name="Bennetzen J.L."/>
            <person name="Chen S."/>
            <person name="Ma X."/>
            <person name="Wang X."/>
            <person name="Yssel A.E.J."/>
            <person name="Chaluvadi S.R."/>
            <person name="Johnson M."/>
            <person name="Gangashetty P."/>
            <person name="Hamidou F."/>
            <person name="Sanogo M.D."/>
            <person name="Zwaenepoel A."/>
            <person name="Wallace J."/>
            <person name="Van De Peer Y."/>
            <person name="Van Deynze A."/>
        </authorList>
    </citation>
    <scope>NUCLEOTIDE SEQUENCE</scope>
    <source>
        <tissue evidence="13">Leaves</tissue>
    </source>
</reference>
<evidence type="ECO:0000313" key="14">
    <source>
        <dbReference type="Proteomes" id="UP000636709"/>
    </source>
</evidence>
<comment type="function">
    <text evidence="11">Regulatory subunit of the condensin complex, a complex required for conversion of interphase chromatin into mitotic-like condense chromosomes.</text>
</comment>
<dbReference type="PIRSF" id="PIRSF017126">
    <property type="entry name" value="Condensin_H"/>
    <property type="match status" value="1"/>
</dbReference>
<organism evidence="13 14">
    <name type="scientific">Digitaria exilis</name>
    <dbReference type="NCBI Taxonomy" id="1010633"/>
    <lineage>
        <taxon>Eukaryota</taxon>
        <taxon>Viridiplantae</taxon>
        <taxon>Streptophyta</taxon>
        <taxon>Embryophyta</taxon>
        <taxon>Tracheophyta</taxon>
        <taxon>Spermatophyta</taxon>
        <taxon>Magnoliopsida</taxon>
        <taxon>Liliopsida</taxon>
        <taxon>Poales</taxon>
        <taxon>Poaceae</taxon>
        <taxon>PACMAD clade</taxon>
        <taxon>Panicoideae</taxon>
        <taxon>Panicodae</taxon>
        <taxon>Paniceae</taxon>
        <taxon>Anthephorinae</taxon>
        <taxon>Digitaria</taxon>
    </lineage>
</organism>
<comment type="caution">
    <text evidence="13">The sequence shown here is derived from an EMBL/GenBank/DDBJ whole genome shotgun (WGS) entry which is preliminary data.</text>
</comment>
<keyword evidence="6" id="KW-0963">Cytoplasm</keyword>
<comment type="subcellular location">
    <subcellularLocation>
        <location evidence="1">Chromosome</location>
    </subcellularLocation>
    <subcellularLocation>
        <location evidence="2">Cytoplasm</location>
    </subcellularLocation>
</comment>
<feature type="compositionally biased region" description="Pro residues" evidence="12">
    <location>
        <begin position="1"/>
        <end position="19"/>
    </location>
</feature>
<dbReference type="InterPro" id="IPR022816">
    <property type="entry name" value="Condensin_barren_su2"/>
</dbReference>
<name>A0A835F7X7_9POAL</name>
<evidence type="ECO:0000256" key="11">
    <source>
        <dbReference type="PIRNR" id="PIRNR017126"/>
    </source>
</evidence>
<dbReference type="AlphaFoldDB" id="A0A835F7X7"/>
<sequence>MPPAEDAPAPVPARTPPPARGTAAGSRVMLQSPPPAFPLCSNDDQLERARARAAARAASVRRRSLAASIAPSKDPRHDLLNREQVMDLFHNCIKLASENKINQKNTWELGLIDHLSEIIQAGEEEDDETNFQKASCTLEAGVKIYSLRVDSVHSEAYKVLGGINRAGRGEEAALFSVRFSDTCILCYAASLCCSDLIVAAIKDMEEDINAQPVQDEGISKKDADRRISPASTLESSFEALNVKKFDVAFTVDPLYHQTTAQFDEGGAKGLLLYNLGVYGSCRVLFDSFEAPDKCILSDMQTEKAEVIDLSFANEQIEEMVAQMPLCNDISPTLRDIIAQFDEENQRPSHGLSSGQMPVVEDEMAGCGKVDNNDSTLPDSTWDFGGCDDHEDAYDENYNPVGSNSMNYQEEFDEYTVEIPQVTVVDERLDKIADLLVLGMGSSKTNAWAGPEHWKYRKAKDLEAAPTSSGESEIPNKTKKKKNKDEPDIEFIKALDNEPLNNFAPPKNPKSLLLPASRSICSNKLPEDCHYQPESLVKLFLLPDVLVMFISHENRSSKKMTCHLILSDNDLLFVITVEPFFLCSVLLREEDDHLVSSAKLFISVEIFSFVFLLIDMVCMEYIFFVDTPADNNDDFIPSEPWDDDNFCNDDVDEGHACSDVEEPVNLINKPRQVNKIDIQYDKVSKQVDVHALKEVLWNHISTSVEADDQQENEEAGSSLRLSQVLHDLPSSNPDAAATDISPHLYFICLLHLANEHGLSLRDRPTLDEIDIYVPA</sequence>
<keyword evidence="8 11" id="KW-0498">Mitosis</keyword>
<dbReference type="GO" id="GO:0000796">
    <property type="term" value="C:condensin complex"/>
    <property type="evidence" value="ECO:0007669"/>
    <property type="project" value="InterPro"/>
</dbReference>
<feature type="region of interest" description="Disordered" evidence="12">
    <location>
        <begin position="460"/>
        <end position="484"/>
    </location>
</feature>
<dbReference type="OrthoDB" id="362021at2759"/>
<dbReference type="Proteomes" id="UP000636709">
    <property type="component" value="Unassembled WGS sequence"/>
</dbReference>
<feature type="region of interest" description="Disordered" evidence="12">
    <location>
        <begin position="1"/>
        <end position="37"/>
    </location>
</feature>
<evidence type="ECO:0000256" key="2">
    <source>
        <dbReference type="ARBA" id="ARBA00004496"/>
    </source>
</evidence>
<evidence type="ECO:0000256" key="1">
    <source>
        <dbReference type="ARBA" id="ARBA00004286"/>
    </source>
</evidence>
<evidence type="ECO:0000256" key="7">
    <source>
        <dbReference type="ARBA" id="ARBA00022618"/>
    </source>
</evidence>
<dbReference type="PANTHER" id="PTHR13108:SF9">
    <property type="entry name" value="CONDENSIN COMPLEX SUBUNIT 2"/>
    <property type="match status" value="1"/>
</dbReference>
<evidence type="ECO:0000313" key="13">
    <source>
        <dbReference type="EMBL" id="KAF8730435.1"/>
    </source>
</evidence>
<keyword evidence="10 11" id="KW-0131">Cell cycle</keyword>
<keyword evidence="14" id="KW-1185">Reference proteome</keyword>
<evidence type="ECO:0000256" key="10">
    <source>
        <dbReference type="ARBA" id="ARBA00023306"/>
    </source>
</evidence>
<evidence type="ECO:0000256" key="5">
    <source>
        <dbReference type="ARBA" id="ARBA00022454"/>
    </source>
</evidence>
<keyword evidence="7 11" id="KW-0132">Cell division</keyword>
<evidence type="ECO:0000256" key="8">
    <source>
        <dbReference type="ARBA" id="ARBA00022776"/>
    </source>
</evidence>
<comment type="similarity">
    <text evidence="3 11">Belongs to the CND2 (condensin subunit 2) family.</text>
</comment>
<dbReference type="Pfam" id="PF05786">
    <property type="entry name" value="Cnd2"/>
    <property type="match status" value="3"/>
</dbReference>
<dbReference type="GO" id="GO:0051301">
    <property type="term" value="P:cell division"/>
    <property type="evidence" value="ECO:0007669"/>
    <property type="project" value="UniProtKB-KW"/>
</dbReference>
<evidence type="ECO:0000256" key="4">
    <source>
        <dbReference type="ARBA" id="ARBA00016065"/>
    </source>
</evidence>
<evidence type="ECO:0000256" key="12">
    <source>
        <dbReference type="SAM" id="MobiDB-lite"/>
    </source>
</evidence>
<dbReference type="GO" id="GO:0007076">
    <property type="term" value="P:mitotic chromosome condensation"/>
    <property type="evidence" value="ECO:0007669"/>
    <property type="project" value="InterPro"/>
</dbReference>
<dbReference type="GO" id="GO:0003682">
    <property type="term" value="F:chromatin binding"/>
    <property type="evidence" value="ECO:0007669"/>
    <property type="project" value="TreeGrafter"/>
</dbReference>
<evidence type="ECO:0000256" key="9">
    <source>
        <dbReference type="ARBA" id="ARBA00023067"/>
    </source>
</evidence>
<dbReference type="GO" id="GO:0005737">
    <property type="term" value="C:cytoplasm"/>
    <property type="evidence" value="ECO:0007669"/>
    <property type="project" value="UniProtKB-SubCell"/>
</dbReference>
<keyword evidence="9 11" id="KW-0226">DNA condensation</keyword>